<dbReference type="GO" id="GO:0005548">
    <property type="term" value="F:phospholipid transporter activity"/>
    <property type="evidence" value="ECO:0007669"/>
    <property type="project" value="TreeGrafter"/>
</dbReference>
<organism evidence="3 4">
    <name type="scientific">Geobacter pickeringii</name>
    <dbReference type="NCBI Taxonomy" id="345632"/>
    <lineage>
        <taxon>Bacteria</taxon>
        <taxon>Pseudomonadati</taxon>
        <taxon>Thermodesulfobacteriota</taxon>
        <taxon>Desulfuromonadia</taxon>
        <taxon>Geobacterales</taxon>
        <taxon>Geobacteraceae</taxon>
        <taxon>Geobacter</taxon>
    </lineage>
</organism>
<dbReference type="STRING" id="345632.GPICK_03555"/>
<dbReference type="PANTHER" id="PTHR33371">
    <property type="entry name" value="INTERMEMBRANE PHOSPHOLIPID TRANSPORT SYSTEM BINDING PROTEIN MLAD-RELATED"/>
    <property type="match status" value="1"/>
</dbReference>
<dbReference type="InterPro" id="IPR030970">
    <property type="entry name" value="ABC_MlaD"/>
</dbReference>
<dbReference type="HOGENOM" id="CLU_107027_1_1_7"/>
<dbReference type="NCBIfam" id="TIGR04430">
    <property type="entry name" value="OM_asym_MlaD"/>
    <property type="match status" value="1"/>
</dbReference>
<dbReference type="Proteomes" id="UP000057609">
    <property type="component" value="Chromosome"/>
</dbReference>
<dbReference type="KEGG" id="gpi:GPICK_03555"/>
<feature type="domain" description="Mce/MlaD" evidence="2">
    <location>
        <begin position="39"/>
        <end position="115"/>
    </location>
</feature>
<dbReference type="InterPro" id="IPR052336">
    <property type="entry name" value="MlaD_Phospholipid_Transporter"/>
</dbReference>
<keyword evidence="4" id="KW-1185">Reference proteome</keyword>
<accession>A0A0B5BC18</accession>
<keyword evidence="1" id="KW-0472">Membrane</keyword>
<protein>
    <submittedName>
        <fullName evidence="3">ABC transporter substrate-binding protein</fullName>
    </submittedName>
</protein>
<evidence type="ECO:0000313" key="3">
    <source>
        <dbReference type="EMBL" id="AJE02574.1"/>
    </source>
</evidence>
<dbReference type="AlphaFoldDB" id="A0A0B5BC18"/>
<dbReference type="GO" id="GO:0005543">
    <property type="term" value="F:phospholipid binding"/>
    <property type="evidence" value="ECO:0007669"/>
    <property type="project" value="TreeGrafter"/>
</dbReference>
<gene>
    <name evidence="3" type="ORF">GPICK_03555</name>
</gene>
<name>A0A0B5BC18_9BACT</name>
<evidence type="ECO:0000259" key="2">
    <source>
        <dbReference type="Pfam" id="PF02470"/>
    </source>
</evidence>
<reference evidence="3 4" key="1">
    <citation type="journal article" date="2015" name="Genome Announc.">
        <title>Complete Genome of Geobacter pickeringii G13T, a Metal-Reducing Isolate from Sedimentary Kaolin Deposits.</title>
        <authorList>
            <person name="Badalamenti J.P."/>
            <person name="Bond D.R."/>
        </authorList>
    </citation>
    <scope>NUCLEOTIDE SEQUENCE [LARGE SCALE GENOMIC DNA]</scope>
    <source>
        <strain evidence="3 4">G13</strain>
    </source>
</reference>
<feature type="transmembrane region" description="Helical" evidence="1">
    <location>
        <begin position="6"/>
        <end position="26"/>
    </location>
</feature>
<dbReference type="EMBL" id="CP009788">
    <property type="protein sequence ID" value="AJE02574.1"/>
    <property type="molecule type" value="Genomic_DNA"/>
</dbReference>
<keyword evidence="1" id="KW-0812">Transmembrane</keyword>
<evidence type="ECO:0000313" key="4">
    <source>
        <dbReference type="Proteomes" id="UP000057609"/>
    </source>
</evidence>
<dbReference type="OrthoDB" id="9788420at2"/>
<dbReference type="RefSeq" id="WP_039740573.1">
    <property type="nucleotide sequence ID" value="NZ_CP009788.1"/>
</dbReference>
<proteinExistence type="predicted"/>
<dbReference type="InterPro" id="IPR003399">
    <property type="entry name" value="Mce/MlaD"/>
</dbReference>
<evidence type="ECO:0000256" key="1">
    <source>
        <dbReference type="SAM" id="Phobius"/>
    </source>
</evidence>
<keyword evidence="1" id="KW-1133">Transmembrane helix</keyword>
<dbReference type="PANTHER" id="PTHR33371:SF4">
    <property type="entry name" value="INTERMEMBRANE PHOSPHOLIPID TRANSPORT SYSTEM BINDING PROTEIN MLAD"/>
    <property type="match status" value="1"/>
</dbReference>
<sequence>MKRITLELIVGIFVLAGLLCLSYLSVKLGKMELVGGDFYDVTSEFDSVSGLKKGASVELAGVEVGRVDRIDLDPKTDRARLHLKIRQGIRLQDDVIASVRTRGIIGDKFIKLSPGGSETLIAANGRIRDTESSVDLEELLSKYIHGKVD</sequence>
<dbReference type="Pfam" id="PF02470">
    <property type="entry name" value="MlaD"/>
    <property type="match status" value="1"/>
</dbReference>